<proteinExistence type="predicted"/>
<reference evidence="1 2" key="1">
    <citation type="submission" date="2019-03" db="EMBL/GenBank/DDBJ databases">
        <title>Genomics of glacier-inhabiting Cryobacterium strains.</title>
        <authorList>
            <person name="Liu Q."/>
            <person name="Xin Y.-H."/>
        </authorList>
    </citation>
    <scope>NUCLEOTIDE SEQUENCE [LARGE SCALE GENOMIC DNA]</scope>
    <source>
        <strain evidence="1 2">TMT1-23-1</strain>
    </source>
</reference>
<evidence type="ECO:0000313" key="2">
    <source>
        <dbReference type="Proteomes" id="UP000297853"/>
    </source>
</evidence>
<dbReference type="EMBL" id="SOGQ01000032">
    <property type="protein sequence ID" value="TFD01429.1"/>
    <property type="molecule type" value="Genomic_DNA"/>
</dbReference>
<keyword evidence="2" id="KW-1185">Reference proteome</keyword>
<dbReference type="RefSeq" id="WP_134429127.1">
    <property type="nucleotide sequence ID" value="NZ_SOGQ01000032.1"/>
</dbReference>
<protein>
    <submittedName>
        <fullName evidence="1">Uncharacterized protein</fullName>
    </submittedName>
</protein>
<accession>A0ABY2JCW6</accession>
<name>A0ABY2JCW6_9MICO</name>
<sequence length="114" mass="12774">MKRISFCGESFLTTDGAADALLRLVIALPSGHDSELLRLPAVNNDGEEMVVQIIVGPGSELISVPEESTWREPDTLEAVAYLHRRIQTLRTSSELTFSEAPSFMEYEWDTEYLL</sequence>
<gene>
    <name evidence="1" type="ORF">E3T28_06685</name>
</gene>
<organism evidence="1 2">
    <name type="scientific">Cryobacterium sinapicolor</name>
    <dbReference type="NCBI Taxonomy" id="1259236"/>
    <lineage>
        <taxon>Bacteria</taxon>
        <taxon>Bacillati</taxon>
        <taxon>Actinomycetota</taxon>
        <taxon>Actinomycetes</taxon>
        <taxon>Micrococcales</taxon>
        <taxon>Microbacteriaceae</taxon>
        <taxon>Cryobacterium</taxon>
    </lineage>
</organism>
<comment type="caution">
    <text evidence="1">The sequence shown here is derived from an EMBL/GenBank/DDBJ whole genome shotgun (WGS) entry which is preliminary data.</text>
</comment>
<dbReference type="Proteomes" id="UP000297853">
    <property type="component" value="Unassembled WGS sequence"/>
</dbReference>
<evidence type="ECO:0000313" key="1">
    <source>
        <dbReference type="EMBL" id="TFD01429.1"/>
    </source>
</evidence>